<feature type="region of interest" description="Disordered" evidence="7">
    <location>
        <begin position="488"/>
        <end position="531"/>
    </location>
</feature>
<keyword evidence="4" id="KW-0004">4Fe-4S</keyword>
<feature type="region of interest" description="Disordered" evidence="7">
    <location>
        <begin position="317"/>
        <end position="346"/>
    </location>
</feature>
<keyword evidence="4" id="KW-0479">Metal-binding</keyword>
<organism evidence="8 9">
    <name type="scientific">Pleurostoma richardsiae</name>
    <dbReference type="NCBI Taxonomy" id="41990"/>
    <lineage>
        <taxon>Eukaryota</taxon>
        <taxon>Fungi</taxon>
        <taxon>Dikarya</taxon>
        <taxon>Ascomycota</taxon>
        <taxon>Pezizomycotina</taxon>
        <taxon>Sordariomycetes</taxon>
        <taxon>Sordariomycetidae</taxon>
        <taxon>Calosphaeriales</taxon>
        <taxon>Pleurostomataceae</taxon>
        <taxon>Pleurostoma</taxon>
    </lineage>
</organism>
<dbReference type="InterPro" id="IPR019190">
    <property type="entry name" value="EXOV"/>
</dbReference>
<keyword evidence="9" id="KW-1185">Reference proteome</keyword>
<protein>
    <submittedName>
        <fullName evidence="8">Exonuclease V</fullName>
    </submittedName>
</protein>
<feature type="region of interest" description="Disordered" evidence="7">
    <location>
        <begin position="596"/>
        <end position="617"/>
    </location>
</feature>
<dbReference type="PANTHER" id="PTHR14464:SF4">
    <property type="entry name" value="EXONUCLEASE V"/>
    <property type="match status" value="1"/>
</dbReference>
<gene>
    <name evidence="8" type="ORF">NKR23_g9161</name>
</gene>
<dbReference type="AlphaFoldDB" id="A0AA38VCE7"/>
<dbReference type="GO" id="GO:0051539">
    <property type="term" value="F:4 iron, 4 sulfur cluster binding"/>
    <property type="evidence" value="ECO:0007669"/>
    <property type="project" value="UniProtKB-KW"/>
</dbReference>
<name>A0AA38VCE7_9PEZI</name>
<keyword evidence="6 8" id="KW-0378">Hydrolase</keyword>
<evidence type="ECO:0000256" key="4">
    <source>
        <dbReference type="ARBA" id="ARBA00022485"/>
    </source>
</evidence>
<evidence type="ECO:0000313" key="9">
    <source>
        <dbReference type="Proteomes" id="UP001174694"/>
    </source>
</evidence>
<evidence type="ECO:0000313" key="8">
    <source>
        <dbReference type="EMBL" id="KAJ9137451.1"/>
    </source>
</evidence>
<accession>A0AA38VCE7</accession>
<evidence type="ECO:0000256" key="2">
    <source>
        <dbReference type="ARBA" id="ARBA00009797"/>
    </source>
</evidence>
<keyword evidence="4" id="KW-0411">Iron-sulfur</keyword>
<evidence type="ECO:0000256" key="3">
    <source>
        <dbReference type="ARBA" id="ARBA00011245"/>
    </source>
</evidence>
<sequence length="617" mass="68028">MATTVLETHSDSDSDYGYDLSLEDEQILAALASQIPVHPPATAPISGAAPRVGLSSVSVSLRSWLSPVAPAPSALEDDIDSAFGGRDSSTDFEISRNDPLDAVSLDPGSVYSHVPSFLNGRPGGKAALASIDAAYEADQVSFRRAAALASPPIVTAIPSSDITYPDLTGALSQLAPEPSRQPMSPAEMQSPLERFRTYPNKPLSVTDLTSGAWCELQYEYTLTRLPGGKKTRTRAMKEGTKVHKKLEDQVHTTVEVNVSSKEDLFGLRIWNVIQGLRTLRDTGLTREIEVWGIINGNVVNGLIDGLTYRNPDPDFEEEYMSSQDSQRSGKQKKIDDFLPKQPVTGARNGSTRKIYLVDVKTRGSKTLPSGAAVRPTKVQLFLYHRFLSDMACGELDYHFVFRRYGLDVDKPFSDQFIAQIGSLHHEIFIDAMSTVSSSPSSRSSRSSSSRAMSGMRDLIRYRSLSELIKLLISELRLTFPNGEDSIGPLVTAEYRSRPPPTPPSRDKKEEDEDGEGRGDKESADEGGAVVGQNVFPVDDNSLNQFLAENMQWWNGKRKAHGVDIEEAFKCRTCEFAELCTWRKEMDEENLRKVRERLAAREKGGDPSGGKRSRRAMT</sequence>
<dbReference type="EMBL" id="JANBVO010000034">
    <property type="protein sequence ID" value="KAJ9137451.1"/>
    <property type="molecule type" value="Genomic_DNA"/>
</dbReference>
<keyword evidence="5" id="KW-0540">Nuclease</keyword>
<keyword evidence="4" id="KW-0408">Iron</keyword>
<keyword evidence="6 8" id="KW-0269">Exonuclease</keyword>
<dbReference type="PANTHER" id="PTHR14464">
    <property type="entry name" value="EXONUCLEASE V"/>
    <property type="match status" value="1"/>
</dbReference>
<comment type="cofactor">
    <cofactor evidence="1">
        <name>[4Fe-4S] cluster</name>
        <dbReference type="ChEBI" id="CHEBI:49883"/>
    </cofactor>
</comment>
<dbReference type="Proteomes" id="UP001174694">
    <property type="component" value="Unassembled WGS sequence"/>
</dbReference>
<comment type="caution">
    <text evidence="8">The sequence shown here is derived from an EMBL/GenBank/DDBJ whole genome shotgun (WGS) entry which is preliminary data.</text>
</comment>
<dbReference type="Pfam" id="PF09810">
    <property type="entry name" value="Exo5"/>
    <property type="match status" value="1"/>
</dbReference>
<dbReference type="GO" id="GO:0045145">
    <property type="term" value="F:single-stranded DNA 5'-3' DNA exonuclease activity"/>
    <property type="evidence" value="ECO:0007669"/>
    <property type="project" value="InterPro"/>
</dbReference>
<dbReference type="GO" id="GO:0005739">
    <property type="term" value="C:mitochondrion"/>
    <property type="evidence" value="ECO:0007669"/>
    <property type="project" value="TreeGrafter"/>
</dbReference>
<dbReference type="GO" id="GO:0005634">
    <property type="term" value="C:nucleus"/>
    <property type="evidence" value="ECO:0007669"/>
    <property type="project" value="TreeGrafter"/>
</dbReference>
<evidence type="ECO:0000256" key="5">
    <source>
        <dbReference type="ARBA" id="ARBA00022722"/>
    </source>
</evidence>
<dbReference type="GO" id="GO:0036297">
    <property type="term" value="P:interstrand cross-link repair"/>
    <property type="evidence" value="ECO:0007669"/>
    <property type="project" value="TreeGrafter"/>
</dbReference>
<evidence type="ECO:0000256" key="6">
    <source>
        <dbReference type="ARBA" id="ARBA00022839"/>
    </source>
</evidence>
<reference evidence="8" key="1">
    <citation type="submission" date="2022-07" db="EMBL/GenBank/DDBJ databases">
        <title>Fungi with potential for degradation of polypropylene.</title>
        <authorList>
            <person name="Gostincar C."/>
        </authorList>
    </citation>
    <scope>NUCLEOTIDE SEQUENCE</scope>
    <source>
        <strain evidence="8">EXF-13308</strain>
    </source>
</reference>
<proteinExistence type="inferred from homology"/>
<comment type="subunit">
    <text evidence="3">Monomer.</text>
</comment>
<evidence type="ECO:0000256" key="7">
    <source>
        <dbReference type="SAM" id="MobiDB-lite"/>
    </source>
</evidence>
<comment type="similarity">
    <text evidence="2">Belongs to the EXO5 family.</text>
</comment>
<evidence type="ECO:0000256" key="1">
    <source>
        <dbReference type="ARBA" id="ARBA00001966"/>
    </source>
</evidence>